<dbReference type="EMBL" id="JANPWB010000003">
    <property type="protein sequence ID" value="KAJ1196566.1"/>
    <property type="molecule type" value="Genomic_DNA"/>
</dbReference>
<name>A0AAV7V6S5_PLEWA</name>
<evidence type="ECO:0000313" key="2">
    <source>
        <dbReference type="Proteomes" id="UP001066276"/>
    </source>
</evidence>
<gene>
    <name evidence="1" type="ORF">NDU88_000432</name>
</gene>
<keyword evidence="2" id="KW-1185">Reference proteome</keyword>
<accession>A0AAV7V6S5</accession>
<sequence length="84" mass="9660">MTTRRLAPRESQGVSTLEALFRISRDHHTQTPGACMHFQTLLLTQASRVRRVQRHRAQPGVKPLTPRPLPLPELRAHLRNCCFL</sequence>
<protein>
    <submittedName>
        <fullName evidence="1">Uncharacterized protein</fullName>
    </submittedName>
</protein>
<dbReference type="AlphaFoldDB" id="A0AAV7V6S5"/>
<dbReference type="Proteomes" id="UP001066276">
    <property type="component" value="Chromosome 2_1"/>
</dbReference>
<evidence type="ECO:0000313" key="1">
    <source>
        <dbReference type="EMBL" id="KAJ1196566.1"/>
    </source>
</evidence>
<reference evidence="1" key="1">
    <citation type="journal article" date="2022" name="bioRxiv">
        <title>Sequencing and chromosome-scale assembly of the giantPleurodeles waltlgenome.</title>
        <authorList>
            <person name="Brown T."/>
            <person name="Elewa A."/>
            <person name="Iarovenko S."/>
            <person name="Subramanian E."/>
            <person name="Araus A.J."/>
            <person name="Petzold A."/>
            <person name="Susuki M."/>
            <person name="Suzuki K.-i.T."/>
            <person name="Hayashi T."/>
            <person name="Toyoda A."/>
            <person name="Oliveira C."/>
            <person name="Osipova E."/>
            <person name="Leigh N.D."/>
            <person name="Simon A."/>
            <person name="Yun M.H."/>
        </authorList>
    </citation>
    <scope>NUCLEOTIDE SEQUENCE</scope>
    <source>
        <strain evidence="1">20211129_DDA</strain>
        <tissue evidence="1">Liver</tissue>
    </source>
</reference>
<organism evidence="1 2">
    <name type="scientific">Pleurodeles waltl</name>
    <name type="common">Iberian ribbed newt</name>
    <dbReference type="NCBI Taxonomy" id="8319"/>
    <lineage>
        <taxon>Eukaryota</taxon>
        <taxon>Metazoa</taxon>
        <taxon>Chordata</taxon>
        <taxon>Craniata</taxon>
        <taxon>Vertebrata</taxon>
        <taxon>Euteleostomi</taxon>
        <taxon>Amphibia</taxon>
        <taxon>Batrachia</taxon>
        <taxon>Caudata</taxon>
        <taxon>Salamandroidea</taxon>
        <taxon>Salamandridae</taxon>
        <taxon>Pleurodelinae</taxon>
        <taxon>Pleurodeles</taxon>
    </lineage>
</organism>
<comment type="caution">
    <text evidence="1">The sequence shown here is derived from an EMBL/GenBank/DDBJ whole genome shotgun (WGS) entry which is preliminary data.</text>
</comment>
<proteinExistence type="predicted"/>